<dbReference type="PANTHER" id="PTHR33121">
    <property type="entry name" value="CYCLIC DI-GMP PHOSPHODIESTERASE PDEF"/>
    <property type="match status" value="1"/>
</dbReference>
<dbReference type="GO" id="GO:0000160">
    <property type="term" value="P:phosphorelay signal transduction system"/>
    <property type="evidence" value="ECO:0007669"/>
    <property type="project" value="InterPro"/>
</dbReference>
<dbReference type="CDD" id="cd01948">
    <property type="entry name" value="EAL"/>
    <property type="match status" value="1"/>
</dbReference>
<evidence type="ECO:0000256" key="1">
    <source>
        <dbReference type="PROSITE-ProRule" id="PRU00169"/>
    </source>
</evidence>
<dbReference type="AlphaFoldDB" id="A0A4Y3HXQ1"/>
<gene>
    <name evidence="4" type="ORF">VIN01S_22940</name>
</gene>
<name>A0A4Y3HXQ1_9VIBR</name>
<dbReference type="InterPro" id="IPR011006">
    <property type="entry name" value="CheY-like_superfamily"/>
</dbReference>
<evidence type="ECO:0000259" key="2">
    <source>
        <dbReference type="PROSITE" id="PS50110"/>
    </source>
</evidence>
<keyword evidence="5" id="KW-1185">Reference proteome</keyword>
<keyword evidence="1" id="KW-0597">Phosphoprotein</keyword>
<dbReference type="InterPro" id="IPR001789">
    <property type="entry name" value="Sig_transdc_resp-reg_receiver"/>
</dbReference>
<dbReference type="InterPro" id="IPR035919">
    <property type="entry name" value="EAL_sf"/>
</dbReference>
<dbReference type="EMBL" id="BJLF01000010">
    <property type="protein sequence ID" value="GEA51490.1"/>
    <property type="molecule type" value="Genomic_DNA"/>
</dbReference>
<organism evidence="4 5">
    <name type="scientific">Vibrio inusitatus NBRC 102082</name>
    <dbReference type="NCBI Taxonomy" id="1219070"/>
    <lineage>
        <taxon>Bacteria</taxon>
        <taxon>Pseudomonadati</taxon>
        <taxon>Pseudomonadota</taxon>
        <taxon>Gammaproteobacteria</taxon>
        <taxon>Vibrionales</taxon>
        <taxon>Vibrionaceae</taxon>
        <taxon>Vibrio</taxon>
    </lineage>
</organism>
<dbReference type="Pfam" id="PF00072">
    <property type="entry name" value="Response_reg"/>
    <property type="match status" value="1"/>
</dbReference>
<evidence type="ECO:0000313" key="4">
    <source>
        <dbReference type="EMBL" id="GEA51490.1"/>
    </source>
</evidence>
<proteinExistence type="predicted"/>
<dbReference type="Gene3D" id="3.40.50.2300">
    <property type="match status" value="1"/>
</dbReference>
<dbReference type="OrthoDB" id="9812358at2"/>
<dbReference type="Proteomes" id="UP000318717">
    <property type="component" value="Unassembled WGS sequence"/>
</dbReference>
<feature type="modified residue" description="4-aspartylphosphate" evidence="1">
    <location>
        <position position="57"/>
    </location>
</feature>
<dbReference type="SUPFAM" id="SSF141868">
    <property type="entry name" value="EAL domain-like"/>
    <property type="match status" value="1"/>
</dbReference>
<comment type="caution">
    <text evidence="4">The sequence shown here is derived from an EMBL/GenBank/DDBJ whole genome shotgun (WGS) entry which is preliminary data.</text>
</comment>
<protein>
    <submittedName>
        <fullName evidence="4">Transcriptional regulator</fullName>
    </submittedName>
</protein>
<dbReference type="SMART" id="SM00052">
    <property type="entry name" value="EAL"/>
    <property type="match status" value="1"/>
</dbReference>
<dbReference type="RefSeq" id="WP_141345884.1">
    <property type="nucleotide sequence ID" value="NZ_BJLF01000010.1"/>
</dbReference>
<sequence>MATSFSTILIIEDDQFQRRMLHRSLETLTDAKILLAEDGEQGLALATASEPELILCDLKMPNMDGVTFAQKLIELKFDPKLVFVSSTGVDILDSVVTMAKNQGIRDCVKLIKPISRKDIAQLLDGFNNHQTVLKSTDNLDYQFSRQDLQQALLSDEIQAFYQPHVDALTGKIIGAEALCRWIHPVHGTLSPAVFLPQIKEWGLNYLLCSSMLKQGIKTLANWHATGLNLSLSVNVAPSDMMQADFADRVLGLLDEHNIEGHWLTLEITETEVASNLNMLIAHTARLRIQDVHISIDDFGVGYSSLAHLLANPFNELKIDRYFIDRLLTSKRHHSCVAFIIQLSKTLKLRVVAEGVETKEQAIELKTLGCDVFQGFLFSKPLQKTEFEALARSMAQ</sequence>
<reference evidence="4 5" key="1">
    <citation type="submission" date="2019-06" db="EMBL/GenBank/DDBJ databases">
        <title>Whole genome shotgun sequence of Vibrio inusitatus NBRC 102082.</title>
        <authorList>
            <person name="Hosoyama A."/>
            <person name="Uohara A."/>
            <person name="Ohji S."/>
            <person name="Ichikawa N."/>
        </authorList>
    </citation>
    <scope>NUCLEOTIDE SEQUENCE [LARGE SCALE GENOMIC DNA]</scope>
    <source>
        <strain evidence="4 5">NBRC 102082</strain>
    </source>
</reference>
<dbReference type="PROSITE" id="PS50883">
    <property type="entry name" value="EAL"/>
    <property type="match status" value="1"/>
</dbReference>
<dbReference type="Pfam" id="PF00563">
    <property type="entry name" value="EAL"/>
    <property type="match status" value="1"/>
</dbReference>
<dbReference type="Gene3D" id="3.20.20.450">
    <property type="entry name" value="EAL domain"/>
    <property type="match status" value="1"/>
</dbReference>
<dbReference type="SUPFAM" id="SSF52172">
    <property type="entry name" value="CheY-like"/>
    <property type="match status" value="1"/>
</dbReference>
<feature type="domain" description="EAL" evidence="3">
    <location>
        <begin position="141"/>
        <end position="394"/>
    </location>
</feature>
<feature type="domain" description="Response regulatory" evidence="2">
    <location>
        <begin position="7"/>
        <end position="127"/>
    </location>
</feature>
<dbReference type="PANTHER" id="PTHR33121:SF71">
    <property type="entry name" value="OXYGEN SENSOR PROTEIN DOSP"/>
    <property type="match status" value="1"/>
</dbReference>
<dbReference type="GO" id="GO:0071111">
    <property type="term" value="F:cyclic-guanylate-specific phosphodiesterase activity"/>
    <property type="evidence" value="ECO:0007669"/>
    <property type="project" value="InterPro"/>
</dbReference>
<dbReference type="PROSITE" id="PS50110">
    <property type="entry name" value="RESPONSE_REGULATORY"/>
    <property type="match status" value="1"/>
</dbReference>
<dbReference type="InterPro" id="IPR050706">
    <property type="entry name" value="Cyclic-di-GMP_PDE-like"/>
</dbReference>
<dbReference type="InterPro" id="IPR001633">
    <property type="entry name" value="EAL_dom"/>
</dbReference>
<evidence type="ECO:0000259" key="3">
    <source>
        <dbReference type="PROSITE" id="PS50883"/>
    </source>
</evidence>
<dbReference type="SMART" id="SM00448">
    <property type="entry name" value="REC"/>
    <property type="match status" value="1"/>
</dbReference>
<accession>A0A4Y3HXQ1</accession>
<evidence type="ECO:0000313" key="5">
    <source>
        <dbReference type="Proteomes" id="UP000318717"/>
    </source>
</evidence>